<gene>
    <name evidence="3" type="ORF">SAMN05216464_102181</name>
</gene>
<reference evidence="3 4" key="1">
    <citation type="submission" date="2016-10" db="EMBL/GenBank/DDBJ databases">
        <authorList>
            <person name="de Groot N.N."/>
        </authorList>
    </citation>
    <scope>NUCLEOTIDE SEQUENCE [LARGE SCALE GENOMIC DNA]</scope>
    <source>
        <strain evidence="3 4">47C3B</strain>
    </source>
</reference>
<evidence type="ECO:0000313" key="4">
    <source>
        <dbReference type="Proteomes" id="UP000199072"/>
    </source>
</evidence>
<dbReference type="Proteomes" id="UP000199072">
    <property type="component" value="Unassembled WGS sequence"/>
</dbReference>
<feature type="chain" id="PRO_5011758199" description="3-keto-alpha-glucoside-1,2-lyase/3-keto-2-hydroxy-glucal hydratase domain-containing protein" evidence="1">
    <location>
        <begin position="24"/>
        <end position="245"/>
    </location>
</feature>
<dbReference type="STRING" id="1391627.SAMN05216464_102181"/>
<sequence length="245" mass="27712">MKQQIKKLSLIMAAAALVCVQTAAIPVKPIHPVKKHAAKKAGWVKLFDGKSLKGWHGFNKKGDVKNWTIVDGSLVCLGAAQGDTGGDIVTDKAYTNFELEWEWKIDSASNSGVMYHVIEDPKYHATYETGPEYQIIDDLGWPDKLEEWQKTGCDYAMHLPNTLKKIMPVGKWNTSKIVFNDGHVEHWLNGSKIIAFEAWTDDWKQKKATGKWKDYPDYGDAKTGLIALQDHGHKAYFRNIRIKEL</sequence>
<dbReference type="GO" id="GO:0016787">
    <property type="term" value="F:hydrolase activity"/>
    <property type="evidence" value="ECO:0007669"/>
    <property type="project" value="InterPro"/>
</dbReference>
<dbReference type="Pfam" id="PF06439">
    <property type="entry name" value="3keto-disac_hyd"/>
    <property type="match status" value="1"/>
</dbReference>
<protein>
    <recommendedName>
        <fullName evidence="2">3-keto-alpha-glucoside-1,2-lyase/3-keto-2-hydroxy-glucal hydratase domain-containing protein</fullName>
    </recommendedName>
</protein>
<evidence type="ECO:0000313" key="3">
    <source>
        <dbReference type="EMBL" id="SDD65166.1"/>
    </source>
</evidence>
<proteinExistence type="predicted"/>
<keyword evidence="4" id="KW-1185">Reference proteome</keyword>
<feature type="signal peptide" evidence="1">
    <location>
        <begin position="1"/>
        <end position="23"/>
    </location>
</feature>
<organism evidence="3 4">
    <name type="scientific">Mucilaginibacter pineti</name>
    <dbReference type="NCBI Taxonomy" id="1391627"/>
    <lineage>
        <taxon>Bacteria</taxon>
        <taxon>Pseudomonadati</taxon>
        <taxon>Bacteroidota</taxon>
        <taxon>Sphingobacteriia</taxon>
        <taxon>Sphingobacteriales</taxon>
        <taxon>Sphingobacteriaceae</taxon>
        <taxon>Mucilaginibacter</taxon>
    </lineage>
</organism>
<evidence type="ECO:0000259" key="2">
    <source>
        <dbReference type="Pfam" id="PF06439"/>
    </source>
</evidence>
<name>A0A1G6WJC0_9SPHI</name>
<dbReference type="AlphaFoldDB" id="A0A1G6WJC0"/>
<dbReference type="EMBL" id="FNAI01000002">
    <property type="protein sequence ID" value="SDD65166.1"/>
    <property type="molecule type" value="Genomic_DNA"/>
</dbReference>
<feature type="domain" description="3-keto-alpha-glucoside-1,2-lyase/3-keto-2-hydroxy-glucal hydratase" evidence="2">
    <location>
        <begin position="42"/>
        <end position="243"/>
    </location>
</feature>
<dbReference type="InterPro" id="IPR010496">
    <property type="entry name" value="AL/BT2_dom"/>
</dbReference>
<accession>A0A1G6WJC0</accession>
<evidence type="ECO:0000256" key="1">
    <source>
        <dbReference type="SAM" id="SignalP"/>
    </source>
</evidence>
<keyword evidence="1" id="KW-0732">Signal</keyword>
<dbReference type="RefSeq" id="WP_240315154.1">
    <property type="nucleotide sequence ID" value="NZ_FNAI01000002.1"/>
</dbReference>
<dbReference type="Gene3D" id="2.60.120.560">
    <property type="entry name" value="Exo-inulinase, domain 1"/>
    <property type="match status" value="1"/>
</dbReference>